<dbReference type="SMART" id="SM00563">
    <property type="entry name" value="PlsC"/>
    <property type="match status" value="1"/>
</dbReference>
<evidence type="ECO:0000313" key="3">
    <source>
        <dbReference type="EMBL" id="MEZ7514266.1"/>
    </source>
</evidence>
<keyword evidence="1" id="KW-1133">Transmembrane helix</keyword>
<dbReference type="Proteomes" id="UP001568894">
    <property type="component" value="Unassembled WGS sequence"/>
</dbReference>
<evidence type="ECO:0000313" key="4">
    <source>
        <dbReference type="Proteomes" id="UP001568894"/>
    </source>
</evidence>
<evidence type="ECO:0000256" key="1">
    <source>
        <dbReference type="SAM" id="Phobius"/>
    </source>
</evidence>
<accession>A0ABV4KAC3</accession>
<dbReference type="InterPro" id="IPR002123">
    <property type="entry name" value="Plipid/glycerol_acylTrfase"/>
</dbReference>
<proteinExistence type="predicted"/>
<feature type="transmembrane region" description="Helical" evidence="1">
    <location>
        <begin position="265"/>
        <end position="288"/>
    </location>
</feature>
<organism evidence="3 4">
    <name type="scientific">Flavobacterium frigidarium</name>
    <dbReference type="NCBI Taxonomy" id="99286"/>
    <lineage>
        <taxon>Bacteria</taxon>
        <taxon>Pseudomonadati</taxon>
        <taxon>Bacteroidota</taxon>
        <taxon>Flavobacteriia</taxon>
        <taxon>Flavobacteriales</taxon>
        <taxon>Flavobacteriaceae</taxon>
        <taxon>Flavobacterium</taxon>
    </lineage>
</organism>
<comment type="caution">
    <text evidence="3">The sequence shown here is derived from an EMBL/GenBank/DDBJ whole genome shotgun (WGS) entry which is preliminary data.</text>
</comment>
<keyword evidence="1" id="KW-0472">Membrane</keyword>
<feature type="transmembrane region" description="Helical" evidence="1">
    <location>
        <begin position="294"/>
        <end position="312"/>
    </location>
</feature>
<dbReference type="RefSeq" id="WP_371567913.1">
    <property type="nucleotide sequence ID" value="NZ_JASMRN010000002.1"/>
</dbReference>
<protein>
    <submittedName>
        <fullName evidence="3">1-acyl-sn-glycerol-3-phosphate acyltransferase</fullName>
    </submittedName>
</protein>
<dbReference type="InterPro" id="IPR052744">
    <property type="entry name" value="GPAT/DAPAT"/>
</dbReference>
<gene>
    <name evidence="3" type="ORF">QO192_03110</name>
</gene>
<keyword evidence="4" id="KW-1185">Reference proteome</keyword>
<evidence type="ECO:0000259" key="2">
    <source>
        <dbReference type="SMART" id="SM00563"/>
    </source>
</evidence>
<keyword evidence="3" id="KW-0808">Transferase</keyword>
<dbReference type="PANTHER" id="PTHR31605:SF0">
    <property type="entry name" value="GLYCEROL-3-PHOSPHATE O-ACYLTRANSFERASE 1"/>
    <property type="match status" value="1"/>
</dbReference>
<dbReference type="EMBL" id="JASMRN010000002">
    <property type="protein sequence ID" value="MEZ7514266.1"/>
    <property type="molecule type" value="Genomic_DNA"/>
</dbReference>
<dbReference type="PANTHER" id="PTHR31605">
    <property type="entry name" value="GLYCEROL-3-PHOSPHATE O-ACYLTRANSFERASE 1"/>
    <property type="match status" value="1"/>
</dbReference>
<feature type="domain" description="Phospholipid/glycerol acyltransferase" evidence="2">
    <location>
        <begin position="38"/>
        <end position="164"/>
    </location>
</feature>
<dbReference type="Pfam" id="PF01553">
    <property type="entry name" value="Acyltransferase"/>
    <property type="match status" value="1"/>
</dbReference>
<name>A0ABV4KAC3_9FLAO</name>
<dbReference type="SUPFAM" id="SSF69593">
    <property type="entry name" value="Glycerol-3-phosphate (1)-acyltransferase"/>
    <property type="match status" value="1"/>
</dbReference>
<dbReference type="GO" id="GO:0016746">
    <property type="term" value="F:acyltransferase activity"/>
    <property type="evidence" value="ECO:0007669"/>
    <property type="project" value="UniProtKB-KW"/>
</dbReference>
<keyword evidence="3" id="KW-0012">Acyltransferase</keyword>
<reference evidence="3 4" key="1">
    <citation type="submission" date="2023-05" db="EMBL/GenBank/DDBJ databases">
        <title>Adaptations of aquatic viruses from atmosphere-close ecosystems of the Central Arctic Ocean.</title>
        <authorList>
            <person name="Rahlff J."/>
            <person name="Holmfeldt K."/>
        </authorList>
    </citation>
    <scope>NUCLEOTIDE SEQUENCE [LARGE SCALE GENOMIC DNA]</scope>
    <source>
        <strain evidence="3 4">Arc14</strain>
    </source>
</reference>
<sequence>MSKAVYHFFKIGAKLALKIYCSKTVVHFDEATSYTAPKIIASNHPNSFFDAIVIAVNYPKPIYFLARGDAFKKPIVAKFLSALQLIPIYRLSEGKSNLIKNDDTFTSCISLFKQNETILIFSEGVCINEWKLRPLRKGTARLALLALNAGIDNLQIQPTNLNYSSFLTNPKKILINFNQEFNASVLTLEQDSFFYNCFNTKLTEGILDHLQIAEREEDMTALFYEKKSHAQKVALAAPAFLGYLLNASIYYYFKKMAQKKTKNTVFYDSVLFGLLLIFYPIIVLIIAIVMGFIAGYYAAIITFFIFPLTAYCHSQYRR</sequence>
<feature type="transmembrane region" description="Helical" evidence="1">
    <location>
        <begin position="233"/>
        <end position="253"/>
    </location>
</feature>
<keyword evidence="1" id="KW-0812">Transmembrane</keyword>